<comment type="caution">
    <text evidence="2">The sequence shown here is derived from an EMBL/GenBank/DDBJ whole genome shotgun (WGS) entry which is preliminary data.</text>
</comment>
<dbReference type="PRINTS" id="PR00445">
    <property type="entry name" value="HUPFHYPC"/>
</dbReference>
<comment type="similarity">
    <text evidence="1">Belongs to the HupF/HypC family.</text>
</comment>
<organism evidence="2 3">
    <name type="scientific">Clostridium thermosuccinogenes</name>
    <dbReference type="NCBI Taxonomy" id="84032"/>
    <lineage>
        <taxon>Bacteria</taxon>
        <taxon>Bacillati</taxon>
        <taxon>Bacillota</taxon>
        <taxon>Clostridia</taxon>
        <taxon>Eubacteriales</taxon>
        <taxon>Clostridiaceae</taxon>
        <taxon>Clostridium</taxon>
    </lineage>
</organism>
<keyword evidence="3" id="KW-1185">Reference proteome</keyword>
<name>A0A2K2F3A8_9CLOT</name>
<dbReference type="Proteomes" id="UP000236151">
    <property type="component" value="Unassembled WGS sequence"/>
</dbReference>
<dbReference type="RefSeq" id="WP_103080236.1">
    <property type="nucleotide sequence ID" value="NZ_CP021850.1"/>
</dbReference>
<dbReference type="PANTHER" id="PTHR35177">
    <property type="entry name" value="HYDROGENASE MATURATION FACTOR HYBG"/>
    <property type="match status" value="1"/>
</dbReference>
<dbReference type="KEGG" id="cthd:CDO33_06030"/>
<evidence type="ECO:0000313" key="2">
    <source>
        <dbReference type="EMBL" id="PNU01108.1"/>
    </source>
</evidence>
<dbReference type="GO" id="GO:1902670">
    <property type="term" value="F:carbon dioxide binding"/>
    <property type="evidence" value="ECO:0007669"/>
    <property type="project" value="TreeGrafter"/>
</dbReference>
<dbReference type="PROSITE" id="PS01097">
    <property type="entry name" value="HUPF_HYPC"/>
    <property type="match status" value="1"/>
</dbReference>
<dbReference type="FunFam" id="2.30.30.140:FF:000022">
    <property type="entry name" value="Hydrogenase assembly chaperone HybG"/>
    <property type="match status" value="1"/>
</dbReference>
<dbReference type="GO" id="GO:0051604">
    <property type="term" value="P:protein maturation"/>
    <property type="evidence" value="ECO:0007669"/>
    <property type="project" value="TreeGrafter"/>
</dbReference>
<dbReference type="Gene3D" id="2.30.30.140">
    <property type="match status" value="1"/>
</dbReference>
<dbReference type="SUPFAM" id="SSF159127">
    <property type="entry name" value="HupF/HypC-like"/>
    <property type="match status" value="1"/>
</dbReference>
<sequence length="74" mass="8168">MCLAIPGKVVKITEKTCVVDIMGAEREASTELLDGVKVGDYVLVHAGCAIQKMDEQEALDTIRMFEEMKDIAHE</sequence>
<evidence type="ECO:0000256" key="1">
    <source>
        <dbReference type="ARBA" id="ARBA00006018"/>
    </source>
</evidence>
<dbReference type="AlphaFoldDB" id="A0A2K2F3A8"/>
<dbReference type="OrthoDB" id="9806017at2"/>
<gene>
    <name evidence="2" type="ORF">CDQ84_03005</name>
</gene>
<dbReference type="EMBL" id="NIOJ01000004">
    <property type="protein sequence ID" value="PNU01108.1"/>
    <property type="molecule type" value="Genomic_DNA"/>
</dbReference>
<dbReference type="GO" id="GO:0005506">
    <property type="term" value="F:iron ion binding"/>
    <property type="evidence" value="ECO:0007669"/>
    <property type="project" value="TreeGrafter"/>
</dbReference>
<dbReference type="NCBIfam" id="TIGR00074">
    <property type="entry name" value="hypC_hupF"/>
    <property type="match status" value="1"/>
</dbReference>
<dbReference type="InterPro" id="IPR001109">
    <property type="entry name" value="Hydrogenase_HupF/HypC"/>
</dbReference>
<accession>A0A2K2F3A8</accession>
<protein>
    <submittedName>
        <fullName evidence="2">Hydrogenase assembly protein HypC</fullName>
    </submittedName>
</protein>
<dbReference type="PANTHER" id="PTHR35177:SF2">
    <property type="entry name" value="HYDROGENASE MATURATION FACTOR HYBG"/>
    <property type="match status" value="1"/>
</dbReference>
<proteinExistence type="inferred from homology"/>
<dbReference type="InterPro" id="IPR019812">
    <property type="entry name" value="Hydgase_assmbl_chp_CS"/>
</dbReference>
<dbReference type="Pfam" id="PF01455">
    <property type="entry name" value="HupF_HypC"/>
    <property type="match status" value="1"/>
</dbReference>
<evidence type="ECO:0000313" key="3">
    <source>
        <dbReference type="Proteomes" id="UP000236151"/>
    </source>
</evidence>
<reference evidence="2 3" key="1">
    <citation type="submission" date="2017-06" db="EMBL/GenBank/DDBJ databases">
        <title>Investigating the central metabolism of Clostridium thermosuccinogenes.</title>
        <authorList>
            <person name="Koendjbiharie J.G."/>
            <person name="van Kranenburg R."/>
        </authorList>
    </citation>
    <scope>NUCLEOTIDE SEQUENCE [LARGE SCALE GENOMIC DNA]</scope>
    <source>
        <strain evidence="2 3">DSM 5806</strain>
    </source>
</reference>